<evidence type="ECO:0000256" key="4">
    <source>
        <dbReference type="SAM" id="Phobius"/>
    </source>
</evidence>
<gene>
    <name evidence="7" type="ORF">SASPL_116974</name>
</gene>
<evidence type="ECO:0000313" key="7">
    <source>
        <dbReference type="EMBL" id="KAG6420447.1"/>
    </source>
</evidence>
<keyword evidence="2" id="KW-0653">Protein transport</keyword>
<dbReference type="InterPro" id="IPR006011">
    <property type="entry name" value="Syntaxin_N"/>
</dbReference>
<dbReference type="SUPFAM" id="SSF47661">
    <property type="entry name" value="t-snare proteins"/>
    <property type="match status" value="1"/>
</dbReference>
<dbReference type="Pfam" id="PF00804">
    <property type="entry name" value="Syntaxin"/>
    <property type="match status" value="1"/>
</dbReference>
<keyword evidence="2" id="KW-0813">Transport</keyword>
<evidence type="ECO:0000259" key="5">
    <source>
        <dbReference type="Pfam" id="PF00804"/>
    </source>
</evidence>
<dbReference type="Gene3D" id="1.20.58.70">
    <property type="match status" value="1"/>
</dbReference>
<dbReference type="InterPro" id="IPR000858">
    <property type="entry name" value="S_locus_glycoprot_dom"/>
</dbReference>
<evidence type="ECO:0000259" key="6">
    <source>
        <dbReference type="Pfam" id="PF00954"/>
    </source>
</evidence>
<dbReference type="GO" id="GO:0015031">
    <property type="term" value="P:protein transport"/>
    <property type="evidence" value="ECO:0007669"/>
    <property type="project" value="UniProtKB-KW"/>
</dbReference>
<dbReference type="AlphaFoldDB" id="A0A8X8ZX73"/>
<name>A0A8X8ZX73_SALSN</name>
<evidence type="ECO:0000256" key="2">
    <source>
        <dbReference type="ARBA" id="ARBA00022927"/>
    </source>
</evidence>
<dbReference type="GO" id="GO:0016192">
    <property type="term" value="P:vesicle-mediated transport"/>
    <property type="evidence" value="ECO:0007669"/>
    <property type="project" value="InterPro"/>
</dbReference>
<sequence length="705" mass="78987">MKDLRARMDADVAQVLKRVKLIKVNSEFDVKQPDVTFEMDAANVVDSFLCVDTSHLYSKFECLSVEDGLQFQNCRVNDCILQVRARHIRGDFGDAAGLLDRCGDARTIPPSAPDDVVVLSVASKLVTGSLFVNAHSEVVTHGSDVRIYPHLALGVEGCFLDLMHSKTMEASLCGDCDWSRASLQFGANNGVHVFDPGAFEPGDSSVGENSSRLRHVHSSCEDVDRSKDASKARNIATIMAFEYEQPSIVLVMGVDVEFQLWNCTVKLVTDEQMSWDVTWLATSNECDVYGTCIPFWGCDIRASTIGSCGRAFELVDKEDKDSGYNWQYATGGTQGEEFIRLLFIKVLDSAHQLASRWVDECRSRFLGNNSCIYVNADYNKIRCMLCNITWIAVRQRFSGVGVDIHIGLVSSTFDTKIKEVYAMISAVETMHWQLQTLLISGDGALDSRGARTHCILDLPTRTRRALMCRRYPLLARTVKNATNGYIVVIIAIDYWTLVVALEMRKINDVDFFLCVNNSKSYSELGYLGIDVELQVPNCKGDDSNVDCRGLQEVQLHANFAKSSLALYVADQHSKEAAAVGLMVHKEVMVTEKENGATRCNQLVNGLGKKLKTMMDDFQGLRARMNEEYKETVGRRYFTVTGQKADEDLIENLISSGESESFMQKDAREIQKESRKWYYYAVLLVIILIIFVTFPLWSNLVMAKLI</sequence>
<organism evidence="7">
    <name type="scientific">Salvia splendens</name>
    <name type="common">Scarlet sage</name>
    <dbReference type="NCBI Taxonomy" id="180675"/>
    <lineage>
        <taxon>Eukaryota</taxon>
        <taxon>Viridiplantae</taxon>
        <taxon>Streptophyta</taxon>
        <taxon>Embryophyta</taxon>
        <taxon>Tracheophyta</taxon>
        <taxon>Spermatophyta</taxon>
        <taxon>Magnoliopsida</taxon>
        <taxon>eudicotyledons</taxon>
        <taxon>Gunneridae</taxon>
        <taxon>Pentapetalae</taxon>
        <taxon>asterids</taxon>
        <taxon>lamiids</taxon>
        <taxon>Lamiales</taxon>
        <taxon>Lamiaceae</taxon>
        <taxon>Nepetoideae</taxon>
        <taxon>Mentheae</taxon>
        <taxon>Salviinae</taxon>
        <taxon>Salvia</taxon>
        <taxon>Salvia subgen. Calosphace</taxon>
        <taxon>core Calosphace</taxon>
    </lineage>
</organism>
<reference evidence="7" key="2">
    <citation type="submission" date="2020-08" db="EMBL/GenBank/DDBJ databases">
        <title>Plant Genome Project.</title>
        <authorList>
            <person name="Zhang R.-G."/>
        </authorList>
    </citation>
    <scope>NUCLEOTIDE SEQUENCE</scope>
    <source>
        <strain evidence="7">Huo1</strain>
        <tissue evidence="7">Leaf</tissue>
    </source>
</reference>
<dbReference type="EMBL" id="PNBA02000006">
    <property type="protein sequence ID" value="KAG6420447.1"/>
    <property type="molecule type" value="Genomic_DNA"/>
</dbReference>
<feature type="domain" description="S-locus glycoprotein" evidence="6">
    <location>
        <begin position="266"/>
        <end position="313"/>
    </location>
</feature>
<dbReference type="InterPro" id="IPR010989">
    <property type="entry name" value="SNARE"/>
</dbReference>
<dbReference type="Proteomes" id="UP000298416">
    <property type="component" value="Unassembled WGS sequence"/>
</dbReference>
<accession>A0A8X8ZX73</accession>
<keyword evidence="8" id="KW-1185">Reference proteome</keyword>
<keyword evidence="1" id="KW-0732">Signal</keyword>
<keyword evidence="4" id="KW-0812">Transmembrane</keyword>
<evidence type="ECO:0000256" key="1">
    <source>
        <dbReference type="ARBA" id="ARBA00022729"/>
    </source>
</evidence>
<feature type="transmembrane region" description="Helical" evidence="4">
    <location>
        <begin position="484"/>
        <end position="501"/>
    </location>
</feature>
<feature type="transmembrane region" description="Helical" evidence="4">
    <location>
        <begin position="676"/>
        <end position="696"/>
    </location>
</feature>
<keyword evidence="3" id="KW-1015">Disulfide bond</keyword>
<proteinExistence type="predicted"/>
<dbReference type="GO" id="GO:0048544">
    <property type="term" value="P:recognition of pollen"/>
    <property type="evidence" value="ECO:0007669"/>
    <property type="project" value="InterPro"/>
</dbReference>
<keyword evidence="4" id="KW-0472">Membrane</keyword>
<dbReference type="Pfam" id="PF00954">
    <property type="entry name" value="S_locus_glycop"/>
    <property type="match status" value="1"/>
</dbReference>
<comment type="caution">
    <text evidence="7">The sequence shown here is derived from an EMBL/GenBank/DDBJ whole genome shotgun (WGS) entry which is preliminary data.</text>
</comment>
<feature type="domain" description="Syntaxin N-terminal" evidence="5">
    <location>
        <begin position="597"/>
        <end position="664"/>
    </location>
</feature>
<keyword evidence="4" id="KW-1133">Transmembrane helix</keyword>
<dbReference type="GO" id="GO:0016020">
    <property type="term" value="C:membrane"/>
    <property type="evidence" value="ECO:0007669"/>
    <property type="project" value="InterPro"/>
</dbReference>
<evidence type="ECO:0000256" key="3">
    <source>
        <dbReference type="ARBA" id="ARBA00023157"/>
    </source>
</evidence>
<evidence type="ECO:0000313" key="8">
    <source>
        <dbReference type="Proteomes" id="UP000298416"/>
    </source>
</evidence>
<protein>
    <submittedName>
        <fullName evidence="7">Uncharacterized protein</fullName>
    </submittedName>
</protein>
<reference evidence="7" key="1">
    <citation type="submission" date="2018-01" db="EMBL/GenBank/DDBJ databases">
        <authorList>
            <person name="Mao J.F."/>
        </authorList>
    </citation>
    <scope>NUCLEOTIDE SEQUENCE</scope>
    <source>
        <strain evidence="7">Huo1</strain>
        <tissue evidence="7">Leaf</tissue>
    </source>
</reference>